<dbReference type="InterPro" id="IPR003765">
    <property type="entry name" value="NO3_reductase_chaperone_NarJ"/>
</dbReference>
<accession>C5T4J5</accession>
<dbReference type="GO" id="GO:0016530">
    <property type="term" value="F:metallochaperone activity"/>
    <property type="evidence" value="ECO:0007669"/>
    <property type="project" value="TreeGrafter"/>
</dbReference>
<dbReference type="GO" id="GO:0051082">
    <property type="term" value="F:unfolded protein binding"/>
    <property type="evidence" value="ECO:0007669"/>
    <property type="project" value="InterPro"/>
</dbReference>
<sequence>MFKKTPATLRLTLRALGYLLSYPDAQMRSVMPQLLDALQLEQALTPERMAEIEALCQHLAALDPMEAEARYVDNFDRGRQTSLHLFEHVHGDSRDRGPALIDLMQTYEKAGLQFDAEELPDHLPVVLEFASTQPPAVAMEFLGEMAHILNALFSALVARNSPYASVVAAVLEVSGQRAQPVTLTPEPPMDEVWAEPEAFGGCSTQGQAKPGQPQPMHFVRTPRAPEGVSV</sequence>
<dbReference type="PANTHER" id="PTHR43680:SF2">
    <property type="entry name" value="NITRATE REDUCTASE MOLYBDENUM COFACTOR ASSEMBLY CHAPERONE NARJ"/>
    <property type="match status" value="1"/>
</dbReference>
<comment type="caution">
    <text evidence="3">The sequence shown here is derived from an EMBL/GenBank/DDBJ whole genome shotgun (WGS) entry which is preliminary data.</text>
</comment>
<dbReference type="GO" id="GO:0051131">
    <property type="term" value="P:chaperone-mediated protein complex assembly"/>
    <property type="evidence" value="ECO:0007669"/>
    <property type="project" value="InterPro"/>
</dbReference>
<dbReference type="InterPro" id="IPR020945">
    <property type="entry name" value="DMSO/NO3_reduct_chaperone"/>
</dbReference>
<evidence type="ECO:0000256" key="1">
    <source>
        <dbReference type="ARBA" id="ARBA00023063"/>
    </source>
</evidence>
<dbReference type="InterPro" id="IPR036411">
    <property type="entry name" value="TorD-like_sf"/>
</dbReference>
<dbReference type="EMBL" id="ACQT01000048">
    <property type="protein sequence ID" value="EER60601.1"/>
    <property type="molecule type" value="Genomic_DNA"/>
</dbReference>
<reference evidence="3 4" key="1">
    <citation type="submission" date="2009-05" db="EMBL/GenBank/DDBJ databases">
        <title>The draft genome of Acidovorax delafieldii 2AN.</title>
        <authorList>
            <consortium name="US DOE Joint Genome Institute (JGI-PGF)"/>
            <person name="Lucas S."/>
            <person name="Copeland A."/>
            <person name="Lapidus A."/>
            <person name="Glavina del Rio T."/>
            <person name="Tice H."/>
            <person name="Bruce D."/>
            <person name="Goodwin L."/>
            <person name="Pitluck S."/>
            <person name="Larimer F."/>
            <person name="Land M.L."/>
            <person name="Hauser L."/>
            <person name="Shelobolina E.S."/>
            <person name="Picardal F."/>
            <person name="Roden E."/>
            <person name="Emerson D."/>
        </authorList>
    </citation>
    <scope>NUCLEOTIDE SEQUENCE [LARGE SCALE GENOMIC DNA]</scope>
    <source>
        <strain evidence="3 4">2AN</strain>
    </source>
</reference>
<protein>
    <submittedName>
        <fullName evidence="3">Nitrate reductase molybdenum cofactor assembly chaperone</fullName>
    </submittedName>
</protein>
<dbReference type="AlphaFoldDB" id="C5T4J5"/>
<dbReference type="NCBIfam" id="TIGR00684">
    <property type="entry name" value="narJ"/>
    <property type="match status" value="1"/>
</dbReference>
<evidence type="ECO:0000313" key="3">
    <source>
        <dbReference type="EMBL" id="EER60601.1"/>
    </source>
</evidence>
<gene>
    <name evidence="3" type="ORF">AcdelDRAFT_1825</name>
</gene>
<keyword evidence="1" id="KW-0534">Nitrate assimilation</keyword>
<proteinExistence type="predicted"/>
<name>C5T4J5_ACIDE</name>
<keyword evidence="4" id="KW-1185">Reference proteome</keyword>
<dbReference type="Proteomes" id="UP000003856">
    <property type="component" value="Unassembled WGS sequence"/>
</dbReference>
<dbReference type="RefSeq" id="WP_005795703.1">
    <property type="nucleotide sequence ID" value="NZ_ACQT01000048.1"/>
</dbReference>
<dbReference type="Pfam" id="PF02613">
    <property type="entry name" value="Nitrate_red_del"/>
    <property type="match status" value="1"/>
</dbReference>
<dbReference type="PATRIC" id="fig|573060.9.peg.3311"/>
<dbReference type="GO" id="GO:0042128">
    <property type="term" value="P:nitrate assimilation"/>
    <property type="evidence" value="ECO:0007669"/>
    <property type="project" value="UniProtKB-KW"/>
</dbReference>
<dbReference type="PANTHER" id="PTHR43680">
    <property type="entry name" value="NITRATE REDUCTASE MOLYBDENUM COFACTOR ASSEMBLY CHAPERONE"/>
    <property type="match status" value="1"/>
</dbReference>
<organism evidence="3 4">
    <name type="scientific">Acidovorax delafieldii 2AN</name>
    <dbReference type="NCBI Taxonomy" id="573060"/>
    <lineage>
        <taxon>Bacteria</taxon>
        <taxon>Pseudomonadati</taxon>
        <taxon>Pseudomonadota</taxon>
        <taxon>Betaproteobacteria</taxon>
        <taxon>Burkholderiales</taxon>
        <taxon>Comamonadaceae</taxon>
        <taxon>Acidovorax</taxon>
    </lineage>
</organism>
<dbReference type="OrthoDB" id="8478585at2"/>
<evidence type="ECO:0000313" key="4">
    <source>
        <dbReference type="Proteomes" id="UP000003856"/>
    </source>
</evidence>
<feature type="region of interest" description="Disordered" evidence="2">
    <location>
        <begin position="200"/>
        <end position="230"/>
    </location>
</feature>
<dbReference type="Gene3D" id="1.10.3480.10">
    <property type="entry name" value="TorD-like"/>
    <property type="match status" value="1"/>
</dbReference>
<evidence type="ECO:0000256" key="2">
    <source>
        <dbReference type="SAM" id="MobiDB-lite"/>
    </source>
</evidence>
<dbReference type="SUPFAM" id="SSF89155">
    <property type="entry name" value="TorD-like"/>
    <property type="match status" value="1"/>
</dbReference>